<comment type="caution">
    <text evidence="2">The sequence shown here is derived from an EMBL/GenBank/DDBJ whole genome shotgun (WGS) entry which is preliminary data.</text>
</comment>
<dbReference type="Pfam" id="PF13229">
    <property type="entry name" value="Beta_helix"/>
    <property type="match status" value="1"/>
</dbReference>
<dbReference type="InterPro" id="IPR039448">
    <property type="entry name" value="Beta_helix"/>
</dbReference>
<dbReference type="Proteomes" id="UP000696294">
    <property type="component" value="Unassembled WGS sequence"/>
</dbReference>
<sequence>MTGQAAGADARQESAAGWYTELPAQLKVCDSEAWKGGPASAPAGAVVVPEGDNKGFDFDQPDTTYWFAPGTHTLGDGRYSQIVTGANSVYIGAPGAVLDGKNINVYAFSGEATNVRIAYLEIRNFGSGADNGDEGVINHSAGDGWVMEYLYAHHNDGAAVFLGSENTLRHSCLKDNGQYGASAYKKQVADDSAIKNLVVHNNEIAGNNQDDWETRIPGCGCTGGLKFWDVKGATVTENYVHDNLSVGLWADTNNIDFLFDRNWIEHNESVGLWYEISYNATITRNVFKRNAWAGGVKNQGSPAPAIYISESGGDARLASATSGSTNLTINDNYFEDNFSGVSIFENANRFCNSNANTSRSYCTPLVDPKLIPPPYDEDYVDPVNATHPCYTSVKDEPYRSDCRWHSRNVKVFGNEFRFDRANVPCAGPYCGAQALYAQGADNLPWSPYTVAGIQQDVMFNGGNSFHDNTYIGDWKFAKGWGETVSWDTWRSAPYNQEAGSTLNGSSEEPPVPNALDADTATLENSAGKWTAWYGSTVQRAAEAAHAGSYGLRIEATGGSGWGVTLSNWPGFTTTPGAKRFSLWARQGSAGITSATVSVQWFDDTQQLLRTDPVAVGELSGSWQEFAAQLTAPAGTASVNLEVRSAGGSAGSSLHLDDVVLADLE</sequence>
<name>A0ABX1B3X7_9ACTN</name>
<dbReference type="SUPFAM" id="SSF51126">
    <property type="entry name" value="Pectin lyase-like"/>
    <property type="match status" value="1"/>
</dbReference>
<dbReference type="InterPro" id="IPR008979">
    <property type="entry name" value="Galactose-bd-like_sf"/>
</dbReference>
<dbReference type="SUPFAM" id="SSF49785">
    <property type="entry name" value="Galactose-binding domain-like"/>
    <property type="match status" value="1"/>
</dbReference>
<evidence type="ECO:0000259" key="1">
    <source>
        <dbReference type="Pfam" id="PF13229"/>
    </source>
</evidence>
<dbReference type="RefSeq" id="WP_168011750.1">
    <property type="nucleotide sequence ID" value="NZ_JAATEP010000017.1"/>
</dbReference>
<reference evidence="2 3" key="1">
    <citation type="submission" date="2020-03" db="EMBL/GenBank/DDBJ databases">
        <title>WGS of actinomycetes isolated from Thailand.</title>
        <authorList>
            <person name="Thawai C."/>
        </authorList>
    </citation>
    <scope>NUCLEOTIDE SEQUENCE [LARGE SCALE GENOMIC DNA]</scope>
    <source>
        <strain evidence="2 3">FMUSA5-5</strain>
    </source>
</reference>
<evidence type="ECO:0000313" key="3">
    <source>
        <dbReference type="Proteomes" id="UP000696294"/>
    </source>
</evidence>
<dbReference type="InterPro" id="IPR011050">
    <property type="entry name" value="Pectin_lyase_fold/virulence"/>
</dbReference>
<protein>
    <submittedName>
        <fullName evidence="2">Right-handed parallel beta-helix repeat-containing protein</fullName>
    </submittedName>
</protein>
<accession>A0ABX1B3X7</accession>
<feature type="domain" description="Right handed beta helix" evidence="1">
    <location>
        <begin position="146"/>
        <end position="296"/>
    </location>
</feature>
<organism evidence="2 3">
    <name type="scientific">Nonomuraea composti</name>
    <dbReference type="NCBI Taxonomy" id="2720023"/>
    <lineage>
        <taxon>Bacteria</taxon>
        <taxon>Bacillati</taxon>
        <taxon>Actinomycetota</taxon>
        <taxon>Actinomycetes</taxon>
        <taxon>Streptosporangiales</taxon>
        <taxon>Streptosporangiaceae</taxon>
        <taxon>Nonomuraea</taxon>
    </lineage>
</organism>
<dbReference type="SMART" id="SM00710">
    <property type="entry name" value="PbH1"/>
    <property type="match status" value="6"/>
</dbReference>
<keyword evidence="3" id="KW-1185">Reference proteome</keyword>
<gene>
    <name evidence="2" type="ORF">HCN51_24270</name>
</gene>
<dbReference type="Gene3D" id="2.60.120.260">
    <property type="entry name" value="Galactose-binding domain-like"/>
    <property type="match status" value="1"/>
</dbReference>
<dbReference type="Gene3D" id="2.160.20.10">
    <property type="entry name" value="Single-stranded right-handed beta-helix, Pectin lyase-like"/>
    <property type="match status" value="1"/>
</dbReference>
<dbReference type="EMBL" id="JAATEP010000017">
    <property type="protein sequence ID" value="NJP92535.1"/>
    <property type="molecule type" value="Genomic_DNA"/>
</dbReference>
<dbReference type="InterPro" id="IPR006626">
    <property type="entry name" value="PbH1"/>
</dbReference>
<evidence type="ECO:0000313" key="2">
    <source>
        <dbReference type="EMBL" id="NJP92535.1"/>
    </source>
</evidence>
<dbReference type="InterPro" id="IPR012334">
    <property type="entry name" value="Pectin_lyas_fold"/>
</dbReference>
<proteinExistence type="predicted"/>